<reference evidence="1" key="2">
    <citation type="submission" date="2022-01" db="EMBL/GenBank/DDBJ databases">
        <authorList>
            <person name="Yamashiro T."/>
            <person name="Shiraishi A."/>
            <person name="Satake H."/>
            <person name="Nakayama K."/>
        </authorList>
    </citation>
    <scope>NUCLEOTIDE SEQUENCE</scope>
</reference>
<proteinExistence type="predicted"/>
<dbReference type="Proteomes" id="UP001151760">
    <property type="component" value="Unassembled WGS sequence"/>
</dbReference>
<organism evidence="1 2">
    <name type="scientific">Tanacetum coccineum</name>
    <dbReference type="NCBI Taxonomy" id="301880"/>
    <lineage>
        <taxon>Eukaryota</taxon>
        <taxon>Viridiplantae</taxon>
        <taxon>Streptophyta</taxon>
        <taxon>Embryophyta</taxon>
        <taxon>Tracheophyta</taxon>
        <taxon>Spermatophyta</taxon>
        <taxon>Magnoliopsida</taxon>
        <taxon>eudicotyledons</taxon>
        <taxon>Gunneridae</taxon>
        <taxon>Pentapetalae</taxon>
        <taxon>asterids</taxon>
        <taxon>campanulids</taxon>
        <taxon>Asterales</taxon>
        <taxon>Asteraceae</taxon>
        <taxon>Asteroideae</taxon>
        <taxon>Anthemideae</taxon>
        <taxon>Anthemidinae</taxon>
        <taxon>Tanacetum</taxon>
    </lineage>
</organism>
<evidence type="ECO:0000313" key="1">
    <source>
        <dbReference type="EMBL" id="GJT95049.1"/>
    </source>
</evidence>
<reference evidence="1" key="1">
    <citation type="journal article" date="2022" name="Int. J. Mol. Sci.">
        <title>Draft Genome of Tanacetum Coccineum: Genomic Comparison of Closely Related Tanacetum-Family Plants.</title>
        <authorList>
            <person name="Yamashiro T."/>
            <person name="Shiraishi A."/>
            <person name="Nakayama K."/>
            <person name="Satake H."/>
        </authorList>
    </citation>
    <scope>NUCLEOTIDE SEQUENCE</scope>
</reference>
<protein>
    <submittedName>
        <fullName evidence="1">Uncharacterized protein</fullName>
    </submittedName>
</protein>
<evidence type="ECO:0000313" key="2">
    <source>
        <dbReference type="Proteomes" id="UP001151760"/>
    </source>
</evidence>
<keyword evidence="2" id="KW-1185">Reference proteome</keyword>
<dbReference type="EMBL" id="BQNB010020352">
    <property type="protein sequence ID" value="GJT95049.1"/>
    <property type="molecule type" value="Genomic_DNA"/>
</dbReference>
<sequence length="95" mass="10627">MGFSTRTTSKRLHSDSVLGSCAVTLGLGLFLSSWPDLMTCEIKLRRVRLFIALKFLEAKFRKSREQVRQQGGDKATLEAKKRVRGACKVLSDVVP</sequence>
<name>A0ABQ5I4L7_9ASTR</name>
<comment type="caution">
    <text evidence="1">The sequence shown here is derived from an EMBL/GenBank/DDBJ whole genome shotgun (WGS) entry which is preliminary data.</text>
</comment>
<gene>
    <name evidence="1" type="ORF">Tco_1090567</name>
</gene>
<accession>A0ABQ5I4L7</accession>